<feature type="chain" id="PRO_5030535207" description="SRCR domain-containing protein" evidence="1">
    <location>
        <begin position="26"/>
        <end position="1143"/>
    </location>
</feature>
<dbReference type="SMART" id="SM00612">
    <property type="entry name" value="Kelch"/>
    <property type="match status" value="6"/>
</dbReference>
<protein>
    <recommendedName>
        <fullName evidence="2">SRCR domain-containing protein</fullName>
    </recommendedName>
</protein>
<gene>
    <name evidence="3" type="ORF">GTZ93_07240</name>
</gene>
<dbReference type="Proteomes" id="UP000537825">
    <property type="component" value="Unassembled WGS sequence"/>
</dbReference>
<dbReference type="InterPro" id="IPR000884">
    <property type="entry name" value="TSP1_rpt"/>
</dbReference>
<dbReference type="PROSITE" id="PS51257">
    <property type="entry name" value="PROKAR_LIPOPROTEIN"/>
    <property type="match status" value="1"/>
</dbReference>
<dbReference type="GO" id="GO:0016020">
    <property type="term" value="C:membrane"/>
    <property type="evidence" value="ECO:0007669"/>
    <property type="project" value="InterPro"/>
</dbReference>
<keyword evidence="1" id="KW-0732">Signal</keyword>
<name>A0A7X4Y679_9BACT</name>
<dbReference type="PANTHER" id="PTHR45632:SF26">
    <property type="entry name" value="BTB DOMAIN-CONTAINING PROTEIN"/>
    <property type="match status" value="1"/>
</dbReference>
<dbReference type="PROSITE" id="PS50287">
    <property type="entry name" value="SRCR_2"/>
    <property type="match status" value="1"/>
</dbReference>
<comment type="caution">
    <text evidence="3">The sequence shown here is derived from an EMBL/GenBank/DDBJ whole genome shotgun (WGS) entry which is preliminary data.</text>
</comment>
<dbReference type="Gene3D" id="2.130.10.80">
    <property type="entry name" value="Galactose oxidase/kelch, beta-propeller"/>
    <property type="match status" value="1"/>
</dbReference>
<feature type="signal peptide" evidence="1">
    <location>
        <begin position="1"/>
        <end position="25"/>
    </location>
</feature>
<feature type="domain" description="SRCR" evidence="2">
    <location>
        <begin position="353"/>
        <end position="466"/>
    </location>
</feature>
<dbReference type="EMBL" id="JAAAPK010000002">
    <property type="protein sequence ID" value="NBC39624.1"/>
    <property type="molecule type" value="Genomic_DNA"/>
</dbReference>
<dbReference type="Pfam" id="PF01344">
    <property type="entry name" value="Kelch_1"/>
    <property type="match status" value="1"/>
</dbReference>
<accession>A0A7X4Y679</accession>
<dbReference type="InterPro" id="IPR006652">
    <property type="entry name" value="Kelch_1"/>
</dbReference>
<reference evidence="3 4" key="1">
    <citation type="submission" date="2020-01" db="EMBL/GenBank/DDBJ databases">
        <title>The draft genome sequence of Corallococcus exiguus DSM 14696.</title>
        <authorList>
            <person name="Zhang X."/>
            <person name="Zhu H."/>
        </authorList>
    </citation>
    <scope>NUCLEOTIDE SEQUENCE [LARGE SCALE GENOMIC DNA]</scope>
    <source>
        <strain evidence="3 4">DSM 14696</strain>
    </source>
</reference>
<dbReference type="InterPro" id="IPR015915">
    <property type="entry name" value="Kelch-typ_b-propeller"/>
</dbReference>
<evidence type="ECO:0000256" key="1">
    <source>
        <dbReference type="SAM" id="SignalP"/>
    </source>
</evidence>
<keyword evidence="4" id="KW-1185">Reference proteome</keyword>
<sequence>MHAMRASRVLLLGLVCVALSCSSKAPEDKPLARSASPLVEEWTATGTMAESRKYHAGVVLPTGKVLVMGGYNVSGYLSSSTVYDPATGTWTAAAPMPAPRQVLTATLLSSGKVLVAGGENATGRLASTAVYDPATNTWASAGSLASGVARDSLTATLLPSGKVLVAGGGNTSGAKVNVDVYDPVAGTWSVGPNLGTARRNHTATLLTTGQVLVVGGVVSASLATAEVYDPTSNAWAATGALATARYNHTATRLPSGKVLVVGGRGSGVGVVGTAELYDPSAGTWSATGALGSARELHTATLLSTGKVLVAGGQNGSALSSAELYDEASGTWSATTPMGGARYVHVAAPLEGKILVVGGTGSASLATAEVYGYDACAGVICNSAPGSCHEAAGTCSNGVCSYAPKASGAACDDGNACTGTDACNGAGVCAGSATHCDSPPGQCYEAAGACSNGTCSYTYKAAGAGCDDGDACTVGETCNGNGGCAGTPVSCTSPPGQCYEAAGTCSAGACTYAPKAAGTACNDGNGGTLNDVCSGTGACAGVPACTTPPSACHDSPGTYANGACTYPVKAAGTACGAGQVCNTTGQCLSGCWIGGAYYAAGTTHPSVACQECNPGMTTSGWSNKAVGSTCAAPAYGNWGSCDGFSDTCDESGSQSRTVTASACTSSGACAGTGSSETQACTRSTGGTACGTSYGGWGSCEGFSDFCDTTGTQSRTVTASTCGSGTCNASSSSTETQSCTRAAPNTNCAAPSYGAWGACSFSDACAQTGTQSRTVTSYGYSCASGQCVASTSTETQACSRNTNGASCGAPSYGSWESCGGYSDTCDQTGTQSRSVTSYTCSNGTCGSSSNSESQACSRNTEGTYCGTTAGGWGSCGGFSDYCDASGSQSRTVTDYACGGGSCNPSSSNPESRTCTRTAPGPQSCQAGSESWGSCGGFSDFCDSTGTRSHTVTSYSYSCSTGQCVSSTSTGSESCSRTAPGPQPCPSSYGSWSACGGFSSACDATGTQSRQVTHYTYNCSTGQCTPTSSSSETQACTRNPGPDACGAPVVGPWGTCNMVTPCGQGLQTRNVTSYSCSSDACVSSTTTQTQDCSVPAIPGWTLCGDGSCSTLENNNNNCGACGNACTGPKYNVCMGGACCNSPTNCL</sequence>
<proteinExistence type="predicted"/>
<dbReference type="InterPro" id="IPR001190">
    <property type="entry name" value="SRCR"/>
</dbReference>
<dbReference type="Gene3D" id="2.120.10.80">
    <property type="entry name" value="Kelch-type beta propeller"/>
    <property type="match status" value="2"/>
</dbReference>
<dbReference type="SMART" id="SM00209">
    <property type="entry name" value="TSP1"/>
    <property type="match status" value="2"/>
</dbReference>
<evidence type="ECO:0000313" key="3">
    <source>
        <dbReference type="EMBL" id="NBC39624.1"/>
    </source>
</evidence>
<dbReference type="PANTHER" id="PTHR45632">
    <property type="entry name" value="LD33804P"/>
    <property type="match status" value="1"/>
</dbReference>
<dbReference type="SUPFAM" id="SSF117281">
    <property type="entry name" value="Kelch motif"/>
    <property type="match status" value="2"/>
</dbReference>
<dbReference type="InterPro" id="IPR037293">
    <property type="entry name" value="Gal_Oxidase_central_sf"/>
</dbReference>
<dbReference type="AlphaFoldDB" id="A0A7X4Y679"/>
<evidence type="ECO:0000313" key="4">
    <source>
        <dbReference type="Proteomes" id="UP000537825"/>
    </source>
</evidence>
<dbReference type="Pfam" id="PF24681">
    <property type="entry name" value="Kelch_KLHDC2_KLHL20_DRC7"/>
    <property type="match status" value="1"/>
</dbReference>
<organism evidence="3 4">
    <name type="scientific">Corallococcus exiguus</name>
    <dbReference type="NCBI Taxonomy" id="83462"/>
    <lineage>
        <taxon>Bacteria</taxon>
        <taxon>Pseudomonadati</taxon>
        <taxon>Myxococcota</taxon>
        <taxon>Myxococcia</taxon>
        <taxon>Myxococcales</taxon>
        <taxon>Cystobacterineae</taxon>
        <taxon>Myxococcaceae</taxon>
        <taxon>Corallococcus</taxon>
    </lineage>
</organism>
<evidence type="ECO:0000259" key="2">
    <source>
        <dbReference type="PROSITE" id="PS50287"/>
    </source>
</evidence>